<evidence type="ECO:0000313" key="7">
    <source>
        <dbReference type="Proteomes" id="UP000049023"/>
    </source>
</evidence>
<dbReference type="EMBL" id="CNFT01000518">
    <property type="protein sequence ID" value="CKR83945.1"/>
    <property type="molecule type" value="Genomic_DNA"/>
</dbReference>
<dbReference type="EMBL" id="CFOH01000029">
    <property type="protein sequence ID" value="CFE46690.1"/>
    <property type="molecule type" value="Genomic_DNA"/>
</dbReference>
<name>A0A654TFV0_MYCTX</name>
<organism evidence="1 6">
    <name type="scientific">Mycobacterium tuberculosis</name>
    <dbReference type="NCBI Taxonomy" id="1773"/>
    <lineage>
        <taxon>Bacteria</taxon>
        <taxon>Bacillati</taxon>
        <taxon>Actinomycetota</taxon>
        <taxon>Actinomycetes</taxon>
        <taxon>Mycobacteriales</taxon>
        <taxon>Mycobacteriaceae</taxon>
        <taxon>Mycobacterium</taxon>
        <taxon>Mycobacterium tuberculosis complex</taxon>
    </lineage>
</organism>
<sequence length="37" mass="3641">MLGGLPLGHSVNAGSGINNALRVPARAYAIPRTPAAG</sequence>
<dbReference type="EMBL" id="CNFU01000293">
    <property type="protein sequence ID" value="CKR56651.1"/>
    <property type="molecule type" value="Genomic_DNA"/>
</dbReference>
<proteinExistence type="predicted"/>
<evidence type="ECO:0000313" key="1">
    <source>
        <dbReference type="EMBL" id="CFE46690.1"/>
    </source>
</evidence>
<evidence type="ECO:0000313" key="8">
    <source>
        <dbReference type="Proteomes" id="UP000050164"/>
    </source>
</evidence>
<accession>A0A654TFV0</accession>
<protein>
    <submittedName>
        <fullName evidence="1">PE family protein</fullName>
    </submittedName>
</protein>
<dbReference type="AlphaFoldDB" id="A0A654TFV0"/>
<reference evidence="5 6" key="1">
    <citation type="submission" date="2015-03" db="EMBL/GenBank/DDBJ databases">
        <authorList>
            <consortium name="Pathogen Informatics"/>
        </authorList>
    </citation>
    <scope>NUCLEOTIDE SEQUENCE [LARGE SCALE GENOMIC DNA]</scope>
    <source>
        <strain evidence="3 8">Bir 185</strain>
        <strain evidence="2 7">Bir 187</strain>
        <strain evidence="4 5">G09801536</strain>
        <strain evidence="1 6">H09601792</strain>
    </source>
</reference>
<gene>
    <name evidence="1" type="primary">PPE60</name>
    <name evidence="3" type="synonym">PPE60_1</name>
    <name evidence="4" type="ORF">ERS007679_00991</name>
    <name evidence="1" type="ORF">ERS007688_00342</name>
    <name evidence="3" type="ORF">ERS027659_02274</name>
    <name evidence="2" type="ORF">ERS027661_01648</name>
</gene>
<dbReference type="Proteomes" id="UP000046947">
    <property type="component" value="Unassembled WGS sequence"/>
</dbReference>
<dbReference type="Proteomes" id="UP000050164">
    <property type="component" value="Unassembled WGS sequence"/>
</dbReference>
<evidence type="ECO:0000313" key="6">
    <source>
        <dbReference type="Proteomes" id="UP000046947"/>
    </source>
</evidence>
<dbReference type="EMBL" id="CSAD01000093">
    <property type="protein sequence ID" value="COV08179.1"/>
    <property type="molecule type" value="Genomic_DNA"/>
</dbReference>
<evidence type="ECO:0000313" key="4">
    <source>
        <dbReference type="EMBL" id="COV08179.1"/>
    </source>
</evidence>
<dbReference type="Proteomes" id="UP000045842">
    <property type="component" value="Unassembled WGS sequence"/>
</dbReference>
<evidence type="ECO:0000313" key="3">
    <source>
        <dbReference type="EMBL" id="CKR83945.1"/>
    </source>
</evidence>
<evidence type="ECO:0000313" key="2">
    <source>
        <dbReference type="EMBL" id="CKR56651.1"/>
    </source>
</evidence>
<dbReference type="Proteomes" id="UP000049023">
    <property type="component" value="Unassembled WGS sequence"/>
</dbReference>
<evidence type="ECO:0000313" key="5">
    <source>
        <dbReference type="Proteomes" id="UP000045842"/>
    </source>
</evidence>